<proteinExistence type="predicted"/>
<reference evidence="1 2" key="1">
    <citation type="journal article" date="2010" name="Stand. Genomic Sci.">
        <title>Complete genome sequence of Meiothermus silvanus type strain (VI-R2).</title>
        <authorList>
            <person name="Sikorski J."/>
            <person name="Tindall B.J."/>
            <person name="Lowry S."/>
            <person name="Lucas S."/>
            <person name="Nolan M."/>
            <person name="Copeland A."/>
            <person name="Glavina Del Rio T."/>
            <person name="Tice H."/>
            <person name="Cheng J.F."/>
            <person name="Han C."/>
            <person name="Pitluck S."/>
            <person name="Liolios K."/>
            <person name="Ivanova N."/>
            <person name="Mavromatis K."/>
            <person name="Mikhailova N."/>
            <person name="Pati A."/>
            <person name="Goodwin L."/>
            <person name="Chen A."/>
            <person name="Palaniappan K."/>
            <person name="Land M."/>
            <person name="Hauser L."/>
            <person name="Chang Y.J."/>
            <person name="Jeffries C.D."/>
            <person name="Rohde M."/>
            <person name="Goker M."/>
            <person name="Woyke T."/>
            <person name="Bristow J."/>
            <person name="Eisen J.A."/>
            <person name="Markowitz V."/>
            <person name="Hugenholtz P."/>
            <person name="Kyrpides N.C."/>
            <person name="Klenk H.P."/>
            <person name="Lapidus A."/>
        </authorList>
    </citation>
    <scope>NUCLEOTIDE SEQUENCE [LARGE SCALE GENOMIC DNA]</scope>
    <source>
        <strain evidence="2">ATCC 700542 / DSM 9946 / VI-R2</strain>
    </source>
</reference>
<dbReference type="RefSeq" id="WP_013157467.1">
    <property type="nucleotide sequence ID" value="NC_014212.1"/>
</dbReference>
<gene>
    <name evidence="1" type="ordered locus">Mesil_0976</name>
</gene>
<dbReference type="SUPFAM" id="SSF50475">
    <property type="entry name" value="FMN-binding split barrel"/>
    <property type="match status" value="1"/>
</dbReference>
<dbReference type="eggNOG" id="COG2808">
    <property type="taxonomic scope" value="Bacteria"/>
</dbReference>
<dbReference type="InterPro" id="IPR007396">
    <property type="entry name" value="TR_PAI2-type"/>
</dbReference>
<dbReference type="PANTHER" id="PTHR35802">
    <property type="entry name" value="PROTEASE SYNTHASE AND SPORULATION PROTEIN PAI 2"/>
    <property type="match status" value="1"/>
</dbReference>
<name>D7BCJ9_ALLS1</name>
<dbReference type="EMBL" id="CP002042">
    <property type="protein sequence ID" value="ADH62884.1"/>
    <property type="molecule type" value="Genomic_DNA"/>
</dbReference>
<dbReference type="Pfam" id="PF04299">
    <property type="entry name" value="FMN_bind_2"/>
    <property type="match status" value="1"/>
</dbReference>
<accession>D7BCJ9</accession>
<protein>
    <submittedName>
        <fullName evidence="1">FMN-binding negative transcriptional regulator</fullName>
    </submittedName>
</protein>
<evidence type="ECO:0000313" key="1">
    <source>
        <dbReference type="EMBL" id="ADH62884.1"/>
    </source>
</evidence>
<dbReference type="Gene3D" id="2.30.110.10">
    <property type="entry name" value="Electron Transport, Fmn-binding Protein, Chain A"/>
    <property type="match status" value="1"/>
</dbReference>
<dbReference type="InterPro" id="IPR012349">
    <property type="entry name" value="Split_barrel_FMN-bd"/>
</dbReference>
<organism evidence="1 2">
    <name type="scientific">Allomeiothermus silvanus (strain ATCC 700542 / DSM 9946 / NBRC 106475 / NCIMB 13440 / VI-R2)</name>
    <name type="common">Thermus silvanus</name>
    <dbReference type="NCBI Taxonomy" id="526227"/>
    <lineage>
        <taxon>Bacteria</taxon>
        <taxon>Thermotogati</taxon>
        <taxon>Deinococcota</taxon>
        <taxon>Deinococci</taxon>
        <taxon>Thermales</taxon>
        <taxon>Thermaceae</taxon>
        <taxon>Allomeiothermus</taxon>
    </lineage>
</organism>
<dbReference type="STRING" id="526227.Mesil_0976"/>
<dbReference type="OrthoDB" id="9794948at2"/>
<dbReference type="PIRSF" id="PIRSF010372">
    <property type="entry name" value="PaiB"/>
    <property type="match status" value="1"/>
</dbReference>
<dbReference type="KEGG" id="msv:Mesil_0976"/>
<evidence type="ECO:0000313" key="2">
    <source>
        <dbReference type="Proteomes" id="UP000001916"/>
    </source>
</evidence>
<dbReference type="HOGENOM" id="CLU_065853_3_0_0"/>
<dbReference type="AlphaFoldDB" id="D7BCJ9"/>
<keyword evidence="2" id="KW-1185">Reference proteome</keyword>
<dbReference type="Proteomes" id="UP000001916">
    <property type="component" value="Chromosome"/>
</dbReference>
<sequence length="200" mass="23071">MYLPRHYQVTDQAVLYDLMRRFSFATLVSVHQGVPFATHLPFLVQEGVISSHLARANPQWTDFDPNQELLVIFQGDHSFISPTWYEKHPSVPTWNYMTVHAYGKPRIVEEPQAVKQLLHELVVQHEQEWDMMQLPPDYLQGMMQGIVAFEIAITRLEGKFKLSQNRSLADQKRVIQALSVSENPSDRAVAAQMRKNLGED</sequence>
<dbReference type="PANTHER" id="PTHR35802:SF1">
    <property type="entry name" value="PROTEASE SYNTHASE AND SPORULATION PROTEIN PAI 2"/>
    <property type="match status" value="1"/>
</dbReference>